<keyword evidence="1" id="KW-0862">Zinc</keyword>
<dbReference type="InterPro" id="IPR013083">
    <property type="entry name" value="Znf_RING/FYVE/PHD"/>
</dbReference>
<dbReference type="AlphaFoldDB" id="A0A7S3I9T5"/>
<organism evidence="4">
    <name type="scientific">Fabrea salina</name>
    <dbReference type="NCBI Taxonomy" id="342563"/>
    <lineage>
        <taxon>Eukaryota</taxon>
        <taxon>Sar</taxon>
        <taxon>Alveolata</taxon>
        <taxon>Ciliophora</taxon>
        <taxon>Postciliodesmatophora</taxon>
        <taxon>Heterotrichea</taxon>
        <taxon>Heterotrichida</taxon>
        <taxon>Fabreidae</taxon>
        <taxon>Fabrea</taxon>
    </lineage>
</organism>
<dbReference type="GO" id="GO:0008270">
    <property type="term" value="F:zinc ion binding"/>
    <property type="evidence" value="ECO:0007669"/>
    <property type="project" value="UniProtKB-KW"/>
</dbReference>
<reference evidence="4" key="1">
    <citation type="submission" date="2021-01" db="EMBL/GenBank/DDBJ databases">
        <authorList>
            <person name="Corre E."/>
            <person name="Pelletier E."/>
            <person name="Niang G."/>
            <person name="Scheremetjew M."/>
            <person name="Finn R."/>
            <person name="Kale V."/>
            <person name="Holt S."/>
            <person name="Cochrane G."/>
            <person name="Meng A."/>
            <person name="Brown T."/>
            <person name="Cohen L."/>
        </authorList>
    </citation>
    <scope>NUCLEOTIDE SEQUENCE</scope>
</reference>
<evidence type="ECO:0000256" key="2">
    <source>
        <dbReference type="SAM" id="MobiDB-lite"/>
    </source>
</evidence>
<dbReference type="InterPro" id="IPR051826">
    <property type="entry name" value="E3_ubiquitin-ligase_domain"/>
</dbReference>
<dbReference type="InterPro" id="IPR001841">
    <property type="entry name" value="Znf_RING"/>
</dbReference>
<dbReference type="Gene3D" id="3.30.40.10">
    <property type="entry name" value="Zinc/RING finger domain, C3HC4 (zinc finger)"/>
    <property type="match status" value="1"/>
</dbReference>
<keyword evidence="1" id="KW-0863">Zinc-finger</keyword>
<dbReference type="GO" id="GO:0006511">
    <property type="term" value="P:ubiquitin-dependent protein catabolic process"/>
    <property type="evidence" value="ECO:0007669"/>
    <property type="project" value="TreeGrafter"/>
</dbReference>
<dbReference type="PROSITE" id="PS50089">
    <property type="entry name" value="ZF_RING_2"/>
    <property type="match status" value="1"/>
</dbReference>
<sequence>MEIRFGSAKSPRYVCNACQHKFFRKPTRTKFCPNCSEKLHYTKVETDSTNTNQRTRKRSRTREASPVVQSVSSESQKVLDMLFFELKTLLDNVSKLVKNRRGCEKIMNRVIKALNDWAESDEGDIETLMVRPTPSEVIQRIPVVSGLQSSTCSICYEEMLPQESLNELSCKHRFHIDCLLPWLQFKNTCPDCRALIL</sequence>
<name>A0A7S3I9T5_9CILI</name>
<dbReference type="GO" id="GO:0061630">
    <property type="term" value="F:ubiquitin protein ligase activity"/>
    <property type="evidence" value="ECO:0007669"/>
    <property type="project" value="TreeGrafter"/>
</dbReference>
<evidence type="ECO:0000259" key="3">
    <source>
        <dbReference type="PROSITE" id="PS50089"/>
    </source>
</evidence>
<evidence type="ECO:0000256" key="1">
    <source>
        <dbReference type="PROSITE-ProRule" id="PRU00175"/>
    </source>
</evidence>
<gene>
    <name evidence="4" type="ORF">FSAL1345_LOCUS364</name>
</gene>
<proteinExistence type="predicted"/>
<dbReference type="PANTHER" id="PTHR22765">
    <property type="entry name" value="RING FINGER AND PROTEASE ASSOCIATED DOMAIN-CONTAINING"/>
    <property type="match status" value="1"/>
</dbReference>
<evidence type="ECO:0000313" key="4">
    <source>
        <dbReference type="EMBL" id="CAE0317095.1"/>
    </source>
</evidence>
<protein>
    <recommendedName>
        <fullName evidence="3">RING-type domain-containing protein</fullName>
    </recommendedName>
</protein>
<accession>A0A7S3I9T5</accession>
<dbReference type="SUPFAM" id="SSF57850">
    <property type="entry name" value="RING/U-box"/>
    <property type="match status" value="1"/>
</dbReference>
<feature type="region of interest" description="Disordered" evidence="2">
    <location>
        <begin position="46"/>
        <end position="69"/>
    </location>
</feature>
<dbReference type="SMART" id="SM00184">
    <property type="entry name" value="RING"/>
    <property type="match status" value="1"/>
</dbReference>
<dbReference type="PANTHER" id="PTHR22765:SF434">
    <property type="entry name" value="GB|AAD18119.1-RELATED"/>
    <property type="match status" value="1"/>
</dbReference>
<keyword evidence="1" id="KW-0479">Metal-binding</keyword>
<dbReference type="EMBL" id="HBIF01000430">
    <property type="protein sequence ID" value="CAE0317095.1"/>
    <property type="molecule type" value="Transcribed_RNA"/>
</dbReference>
<dbReference type="Pfam" id="PF13639">
    <property type="entry name" value="zf-RING_2"/>
    <property type="match status" value="1"/>
</dbReference>
<feature type="domain" description="RING-type" evidence="3">
    <location>
        <begin position="152"/>
        <end position="193"/>
    </location>
</feature>